<evidence type="ECO:0000256" key="3">
    <source>
        <dbReference type="ARBA" id="ARBA00022729"/>
    </source>
</evidence>
<protein>
    <submittedName>
        <fullName evidence="6">Filamentous hemagglutinin N-terminal domain-containing protein</fullName>
    </submittedName>
</protein>
<dbReference type="InterPro" id="IPR008638">
    <property type="entry name" value="FhaB/CdiA-like_TPS"/>
</dbReference>
<dbReference type="AlphaFoldDB" id="A0A842HPS5"/>
<proteinExistence type="predicted"/>
<evidence type="ECO:0000313" key="7">
    <source>
        <dbReference type="Proteomes" id="UP000545386"/>
    </source>
</evidence>
<dbReference type="PANTHER" id="PTHR12338:SF8">
    <property type="entry name" value="HEME_HEMOPEXIN-BINDING PROTEIN"/>
    <property type="match status" value="1"/>
</dbReference>
<dbReference type="InterPro" id="IPR050909">
    <property type="entry name" value="Bact_Autotransporter_VF"/>
</dbReference>
<dbReference type="Proteomes" id="UP000545386">
    <property type="component" value="Unassembled WGS sequence"/>
</dbReference>
<dbReference type="Pfam" id="PF05860">
    <property type="entry name" value="TPS"/>
    <property type="match status" value="1"/>
</dbReference>
<dbReference type="InterPro" id="IPR024973">
    <property type="entry name" value="ESPR"/>
</dbReference>
<dbReference type="SUPFAM" id="SSF51126">
    <property type="entry name" value="Pectin lyase-like"/>
    <property type="match status" value="1"/>
</dbReference>
<keyword evidence="7" id="KW-1185">Reference proteome</keyword>
<sequence>MNHIYRVIWNRQKQVWQAVSELGKGQAKTTSETRIRRRTHTAAQTLAASVLSSVVITPAFAADLPTGGQVVAGSGQISQSGTTMTVTQNSDNLVTNWNSFNVGAGHTVNFVQPSASATALNRVIGSDVSVIQGAINANGRVFLVNPNGVLFTSTARINVGGMVASTLNIATEDFMSGNYRFEGAGSNAIINQGNITAVGDGQGGGSIALIAAKVTNTGTLVADRGQVLIGAGNKVELDLGGPVKLQVEQAALDALIDQGGAIKADGGLVYLTAKAAGELASTVINHSGITQARTLQTGEKGQIYLLGDMGNDRINVGGTLDASAPLAGDGGFIETSAANVVSLADGVVTTKAANGRSGDYLIDPTDYVIAASGGNITGAQVSQQLANNGTVTIQTLDGNLLVNDNISWSTDSNLILDAWRNIDLSATITAGHSEGKLTLKYGQNGLAGGNTAAYTLKPGGKVNLQAGENFYTQLGENGTLDRWQVITSLGAEDSVTATDLQGMNSCLSCRYVLGADIDAAATQSWNGGQGFEPIGLGGEFTGQLDGLGHKISSLSIDRSAQTYVGLFSKLGLPAVVQNLTLSSFSIKSDSNYVGGLAGYSDFGSISNVHVTDIDLQGLGYVGGLIGDTPIRSVSGRPNGRISNSHVSGSITGTGSNIGGLVGRLSFTNVSNAYTTAAVSGIDRVGGAFGFAGRSTLQNVYASGSVSSSHFWVGGLVGYVDSLQLSSNYWDVNGTGKTVGYQGSIVGSSTPIAVYSTTSTSAFAQSTYTSFDFDDTWQIVEGVSRPTLRSEVVARNDTGGGGTGTGGSGGSQSSPPSSNNNNPSDNVPRRNAVSSAVALGAMTQGTNPAGGLNPGDQSPGAGSAPGLFIASGVVPGASNLPGSTTPGEGLMQSGGLLFVPLGATGDVTTGLTPVYVLNSGINFSGTEQPN</sequence>
<dbReference type="InterPro" id="IPR012334">
    <property type="entry name" value="Pectin_lyas_fold"/>
</dbReference>
<keyword evidence="3" id="KW-0732">Signal</keyword>
<keyword evidence="2" id="KW-0964">Secreted</keyword>
<dbReference type="Pfam" id="PF13018">
    <property type="entry name" value="ESPR"/>
    <property type="match status" value="1"/>
</dbReference>
<dbReference type="GO" id="GO:0005576">
    <property type="term" value="C:extracellular region"/>
    <property type="evidence" value="ECO:0007669"/>
    <property type="project" value="UniProtKB-SubCell"/>
</dbReference>
<comment type="subcellular location">
    <subcellularLocation>
        <location evidence="1">Secreted</location>
    </subcellularLocation>
</comment>
<dbReference type="NCBIfam" id="TIGR01901">
    <property type="entry name" value="adhes_NPXG"/>
    <property type="match status" value="1"/>
</dbReference>
<dbReference type="Gene3D" id="2.160.20.10">
    <property type="entry name" value="Single-stranded right-handed beta-helix, Pectin lyase-like"/>
    <property type="match status" value="1"/>
</dbReference>
<dbReference type="PANTHER" id="PTHR12338">
    <property type="entry name" value="AUTOTRANSPORTER"/>
    <property type="match status" value="1"/>
</dbReference>
<dbReference type="SMART" id="SM00912">
    <property type="entry name" value="Haemagg_act"/>
    <property type="match status" value="1"/>
</dbReference>
<evidence type="ECO:0000259" key="5">
    <source>
        <dbReference type="SMART" id="SM00912"/>
    </source>
</evidence>
<feature type="region of interest" description="Disordered" evidence="4">
    <location>
        <begin position="787"/>
        <end position="828"/>
    </location>
</feature>
<evidence type="ECO:0000313" key="6">
    <source>
        <dbReference type="EMBL" id="MBC2770216.1"/>
    </source>
</evidence>
<evidence type="ECO:0000256" key="1">
    <source>
        <dbReference type="ARBA" id="ARBA00004613"/>
    </source>
</evidence>
<dbReference type="RefSeq" id="WP_185779910.1">
    <property type="nucleotide sequence ID" value="NZ_JACJUU010000007.1"/>
</dbReference>
<feature type="region of interest" description="Disordered" evidence="4">
    <location>
        <begin position="842"/>
        <end position="865"/>
    </location>
</feature>
<gene>
    <name evidence="6" type="ORF">GTU67_09870</name>
</gene>
<dbReference type="Pfam" id="PF07581">
    <property type="entry name" value="Glug"/>
    <property type="match status" value="1"/>
</dbReference>
<comment type="caution">
    <text evidence="6">The sequence shown here is derived from an EMBL/GenBank/DDBJ whole genome shotgun (WGS) entry which is preliminary data.</text>
</comment>
<dbReference type="InterPro" id="IPR011050">
    <property type="entry name" value="Pectin_lyase_fold/virulence"/>
</dbReference>
<feature type="domain" description="Filamentous haemagglutinin FhaB/tRNA nuclease CdiA-like TPS" evidence="5">
    <location>
        <begin position="61"/>
        <end position="173"/>
    </location>
</feature>
<feature type="compositionally biased region" description="Gly residues" evidence="4">
    <location>
        <begin position="797"/>
        <end position="809"/>
    </location>
</feature>
<accession>A0A842HPS5</accession>
<evidence type="ECO:0000256" key="2">
    <source>
        <dbReference type="ARBA" id="ARBA00022525"/>
    </source>
</evidence>
<organism evidence="6 7">
    <name type="scientific">Pusillimonas minor</name>
    <dbReference type="NCBI Taxonomy" id="2697024"/>
    <lineage>
        <taxon>Bacteria</taxon>
        <taxon>Pseudomonadati</taxon>
        <taxon>Pseudomonadota</taxon>
        <taxon>Betaproteobacteria</taxon>
        <taxon>Burkholderiales</taxon>
        <taxon>Alcaligenaceae</taxon>
        <taxon>Pusillimonas</taxon>
    </lineage>
</organism>
<dbReference type="EMBL" id="JACJUU010000007">
    <property type="protein sequence ID" value="MBC2770216.1"/>
    <property type="molecule type" value="Genomic_DNA"/>
</dbReference>
<name>A0A842HPS5_9BURK</name>
<evidence type="ECO:0000256" key="4">
    <source>
        <dbReference type="SAM" id="MobiDB-lite"/>
    </source>
</evidence>
<dbReference type="InterPro" id="IPR011493">
    <property type="entry name" value="GLUG"/>
</dbReference>
<reference evidence="6 7" key="1">
    <citation type="submission" date="2020-08" db="EMBL/GenBank/DDBJ databases">
        <title>Paraeoetvoesia sp. YC-7-48 draft genome sequence.</title>
        <authorList>
            <person name="Yao L."/>
        </authorList>
    </citation>
    <scope>NUCLEOTIDE SEQUENCE [LARGE SCALE GENOMIC DNA]</scope>
    <source>
        <strain evidence="7">YC-7-48</strain>
    </source>
</reference>
<feature type="compositionally biased region" description="Low complexity" evidence="4">
    <location>
        <begin position="810"/>
        <end position="823"/>
    </location>
</feature>
<dbReference type="Gene3D" id="2.160.20.110">
    <property type="match status" value="1"/>
</dbReference>